<dbReference type="GO" id="GO:0005829">
    <property type="term" value="C:cytosol"/>
    <property type="evidence" value="ECO:0007669"/>
    <property type="project" value="TreeGrafter"/>
</dbReference>
<accession>A0A520MIR9</accession>
<dbReference type="PANTHER" id="PTHR11138:SF5">
    <property type="entry name" value="METHIONYL-TRNA FORMYLTRANSFERASE, MITOCHONDRIAL"/>
    <property type="match status" value="1"/>
</dbReference>
<sequence>MNITLLVNRDLASHLALSYLTRILEGQNISIFISEKVGTDKRRPEPLIELANFENDLLNDGRPTFLALAQSMGCTLENFIDCDNQVNTPKAVAKIAATEPDLIISVRFGLILHDQVINLPKHGVINLHSGLLPDYRGVMASFRAMLNEDSLIGTTLHRISDCTIDSGAIIAKASIPLNMALSYTLNVLNLYRDGCLEIGSAVDELVRKGQVTTTLPNGEGHYYGFPDKSDLHRFFTQNLRLFDSAEISLINKLYTQT</sequence>
<evidence type="ECO:0000259" key="1">
    <source>
        <dbReference type="Pfam" id="PF00551"/>
    </source>
</evidence>
<dbReference type="PANTHER" id="PTHR11138">
    <property type="entry name" value="METHIONYL-TRNA FORMYLTRANSFERASE"/>
    <property type="match status" value="1"/>
</dbReference>
<dbReference type="InterPro" id="IPR002376">
    <property type="entry name" value="Formyl_transf_N"/>
</dbReference>
<dbReference type="CDD" id="cd08653">
    <property type="entry name" value="FMT_core_like_3"/>
    <property type="match status" value="1"/>
</dbReference>
<dbReference type="GO" id="GO:0004479">
    <property type="term" value="F:methionyl-tRNA formyltransferase activity"/>
    <property type="evidence" value="ECO:0007669"/>
    <property type="project" value="TreeGrafter"/>
</dbReference>
<dbReference type="Gene3D" id="3.40.50.12230">
    <property type="match status" value="1"/>
</dbReference>
<feature type="domain" description="Formyl transferase N-terminal" evidence="1">
    <location>
        <begin position="86"/>
        <end position="178"/>
    </location>
</feature>
<evidence type="ECO:0000313" key="3">
    <source>
        <dbReference type="Proteomes" id="UP000315889"/>
    </source>
</evidence>
<dbReference type="InterPro" id="IPR036477">
    <property type="entry name" value="Formyl_transf_N_sf"/>
</dbReference>
<evidence type="ECO:0000313" key="2">
    <source>
        <dbReference type="EMBL" id="RZO21116.1"/>
    </source>
</evidence>
<gene>
    <name evidence="2" type="ORF">EVB03_02500</name>
</gene>
<proteinExistence type="predicted"/>
<protein>
    <submittedName>
        <fullName evidence="2">Formyl transferase</fullName>
    </submittedName>
</protein>
<reference evidence="2 3" key="1">
    <citation type="submission" date="2019-02" db="EMBL/GenBank/DDBJ databases">
        <title>Prokaryotic population dynamics and viral predation in marine succession experiment using metagenomics: the confinement effect.</title>
        <authorList>
            <person name="Haro-Moreno J.M."/>
            <person name="Rodriguez-Valera F."/>
            <person name="Lopez-Perez M."/>
        </authorList>
    </citation>
    <scope>NUCLEOTIDE SEQUENCE [LARGE SCALE GENOMIC DNA]</scope>
    <source>
        <strain evidence="2">MED-G170</strain>
    </source>
</reference>
<comment type="caution">
    <text evidence="2">The sequence shown here is derived from an EMBL/GenBank/DDBJ whole genome shotgun (WGS) entry which is preliminary data.</text>
</comment>
<dbReference type="Proteomes" id="UP000315889">
    <property type="component" value="Unassembled WGS sequence"/>
</dbReference>
<organism evidence="2 3">
    <name type="scientific">SAR92 clade bacterium</name>
    <dbReference type="NCBI Taxonomy" id="2315479"/>
    <lineage>
        <taxon>Bacteria</taxon>
        <taxon>Pseudomonadati</taxon>
        <taxon>Pseudomonadota</taxon>
        <taxon>Gammaproteobacteria</taxon>
        <taxon>Cellvibrionales</taxon>
        <taxon>Porticoccaceae</taxon>
        <taxon>SAR92 clade</taxon>
    </lineage>
</organism>
<name>A0A520MIR9_9GAMM</name>
<dbReference type="SUPFAM" id="SSF53328">
    <property type="entry name" value="Formyltransferase"/>
    <property type="match status" value="1"/>
</dbReference>
<dbReference type="Pfam" id="PF00551">
    <property type="entry name" value="Formyl_trans_N"/>
    <property type="match status" value="1"/>
</dbReference>
<keyword evidence="2" id="KW-0808">Transferase</keyword>
<dbReference type="AlphaFoldDB" id="A0A520MIR9"/>
<dbReference type="EMBL" id="SHBP01000002">
    <property type="protein sequence ID" value="RZO21116.1"/>
    <property type="molecule type" value="Genomic_DNA"/>
</dbReference>